<dbReference type="Proteomes" id="UP000242638">
    <property type="component" value="Unassembled WGS sequence"/>
</dbReference>
<reference evidence="2" key="1">
    <citation type="submission" date="2013-11" db="EMBL/GenBank/DDBJ databases">
        <title>The genomic landscape of the Guanapo guppy.</title>
        <authorList>
            <person name="Kuenstner A."/>
            <person name="Dreyer C."/>
        </authorList>
    </citation>
    <scope>NUCLEOTIDE SEQUENCE</scope>
    <source>
        <strain evidence="2">Guanapo</strain>
    </source>
</reference>
<dbReference type="AlphaFoldDB" id="A0A3P9NCE8"/>
<evidence type="ECO:0000313" key="2">
    <source>
        <dbReference type="Proteomes" id="UP000242638"/>
    </source>
</evidence>
<reference evidence="1" key="2">
    <citation type="submission" date="2025-08" db="UniProtKB">
        <authorList>
            <consortium name="Ensembl"/>
        </authorList>
    </citation>
    <scope>IDENTIFICATION</scope>
    <source>
        <strain evidence="1">Guanapo</strain>
    </source>
</reference>
<name>A0A3P9NCE8_POERE</name>
<reference evidence="1" key="3">
    <citation type="submission" date="2025-09" db="UniProtKB">
        <authorList>
            <consortium name="Ensembl"/>
        </authorList>
    </citation>
    <scope>IDENTIFICATION</scope>
    <source>
        <strain evidence="1">Guanapo</strain>
    </source>
</reference>
<proteinExistence type="predicted"/>
<sequence length="71" mass="8354">MISLLSLPKDHNPFVPLALDSLTTVSVWEWPLQNGRRPTNLTHSYQFCKEQWVKIQANYCEKIVEGHIWNM</sequence>
<dbReference type="Ensembl" id="ENSPRET00000007337.1">
    <property type="protein sequence ID" value="ENSPREP00000007246.1"/>
    <property type="gene ID" value="ENSPREG00000004986.1"/>
</dbReference>
<protein>
    <submittedName>
        <fullName evidence="1">Uncharacterized protein</fullName>
    </submittedName>
</protein>
<accession>A0A3P9NCE8</accession>
<organism evidence="1 2">
    <name type="scientific">Poecilia reticulata</name>
    <name type="common">Guppy</name>
    <name type="synonym">Acanthophacelus reticulatus</name>
    <dbReference type="NCBI Taxonomy" id="8081"/>
    <lineage>
        <taxon>Eukaryota</taxon>
        <taxon>Metazoa</taxon>
        <taxon>Chordata</taxon>
        <taxon>Craniata</taxon>
        <taxon>Vertebrata</taxon>
        <taxon>Euteleostomi</taxon>
        <taxon>Actinopterygii</taxon>
        <taxon>Neopterygii</taxon>
        <taxon>Teleostei</taxon>
        <taxon>Neoteleostei</taxon>
        <taxon>Acanthomorphata</taxon>
        <taxon>Ovalentaria</taxon>
        <taxon>Atherinomorphae</taxon>
        <taxon>Cyprinodontiformes</taxon>
        <taxon>Poeciliidae</taxon>
        <taxon>Poeciliinae</taxon>
        <taxon>Poecilia</taxon>
    </lineage>
</organism>
<keyword evidence="2" id="KW-1185">Reference proteome</keyword>
<evidence type="ECO:0000313" key="1">
    <source>
        <dbReference type="Ensembl" id="ENSPREP00000007246.1"/>
    </source>
</evidence>